<accession>A0A926UX47</accession>
<sequence>MFFLLPLIGAAVGATIGAIIADDWAESDRAEARHHRDMENALTSKYSSLQSKYNEIADESKALAEEQNKKLAQLALDNAHLDIALELSCSLVKLSQDISINPTHESLSKLQEAIRQTNQVLFELDKQPIPISGRYFTNNLAAIEKKKLAGKTKEKVEISEKSGIDLSVLANKNLTKYEKIIVTQVYELVISAMDYKVVSLPMPRLDGYQTNIVIDIIEEIGERLSNHAMPEFVFEQLSEEQPHIRLLIARHIFTPSHTLDKLSLDSQALIREAVANNSSCPSYILDKLSSDPELSVRLAVLANTKTPLSTRLKVLVNNKKQVDLSLRKSLAVDSSLTSENLAQLSQDISPEVRKLVAIHPNTSLEILEKLSKDSDFSVRKAVITNPQYCIDTGNIHNIDLCKTQLKFRKDLAANALTKSEVLAKLSSDRSSEVRKLVAQHPNTARDILEKLAKSKNMEIKAAAKNSLHQRHLQ</sequence>
<evidence type="ECO:0000256" key="1">
    <source>
        <dbReference type="ARBA" id="ARBA00022549"/>
    </source>
</evidence>
<evidence type="ECO:0000313" key="4">
    <source>
        <dbReference type="EMBL" id="MBD2152760.1"/>
    </source>
</evidence>
<dbReference type="Proteomes" id="UP000631421">
    <property type="component" value="Unassembled WGS sequence"/>
</dbReference>
<feature type="coiled-coil region" evidence="3">
    <location>
        <begin position="46"/>
        <end position="77"/>
    </location>
</feature>
<dbReference type="GO" id="GO:0030089">
    <property type="term" value="C:phycobilisome"/>
    <property type="evidence" value="ECO:0007669"/>
    <property type="project" value="UniProtKB-KW"/>
</dbReference>
<dbReference type="InterPro" id="IPR011989">
    <property type="entry name" value="ARM-like"/>
</dbReference>
<dbReference type="EMBL" id="JACJPY010000146">
    <property type="protein sequence ID" value="MBD2152760.1"/>
    <property type="molecule type" value="Genomic_DNA"/>
</dbReference>
<dbReference type="AlphaFoldDB" id="A0A926UX47"/>
<dbReference type="InterPro" id="IPR016024">
    <property type="entry name" value="ARM-type_fold"/>
</dbReference>
<keyword evidence="1" id="KW-0042">Antenna complex</keyword>
<evidence type="ECO:0000256" key="2">
    <source>
        <dbReference type="ARBA" id="ARBA00022738"/>
    </source>
</evidence>
<evidence type="ECO:0000313" key="5">
    <source>
        <dbReference type="Proteomes" id="UP000631421"/>
    </source>
</evidence>
<gene>
    <name evidence="4" type="ORF">H6F44_21980</name>
</gene>
<proteinExistence type="predicted"/>
<reference evidence="4" key="1">
    <citation type="journal article" date="2015" name="ISME J.">
        <title>Draft Genome Sequence of Streptomyces incarnatus NRRL8089, which Produces the Nucleoside Antibiotic Sinefungin.</title>
        <authorList>
            <person name="Oshima K."/>
            <person name="Hattori M."/>
            <person name="Shimizu H."/>
            <person name="Fukuda K."/>
            <person name="Nemoto M."/>
            <person name="Inagaki K."/>
            <person name="Tamura T."/>
        </authorList>
    </citation>
    <scope>NUCLEOTIDE SEQUENCE</scope>
    <source>
        <strain evidence="4">FACHB-1277</strain>
    </source>
</reference>
<protein>
    <recommendedName>
        <fullName evidence="6">Leucine rich repeat variant</fullName>
    </recommendedName>
</protein>
<keyword evidence="5" id="KW-1185">Reference proteome</keyword>
<dbReference type="SUPFAM" id="SSF48371">
    <property type="entry name" value="ARM repeat"/>
    <property type="match status" value="1"/>
</dbReference>
<dbReference type="Gene3D" id="1.25.10.10">
    <property type="entry name" value="Leucine-rich Repeat Variant"/>
    <property type="match status" value="2"/>
</dbReference>
<evidence type="ECO:0008006" key="6">
    <source>
        <dbReference type="Google" id="ProtNLM"/>
    </source>
</evidence>
<organism evidence="4 5">
    <name type="scientific">Pseudanabaena cinerea FACHB-1277</name>
    <dbReference type="NCBI Taxonomy" id="2949581"/>
    <lineage>
        <taxon>Bacteria</taxon>
        <taxon>Bacillati</taxon>
        <taxon>Cyanobacteriota</taxon>
        <taxon>Cyanophyceae</taxon>
        <taxon>Pseudanabaenales</taxon>
        <taxon>Pseudanabaenaceae</taxon>
        <taxon>Pseudanabaena</taxon>
        <taxon>Pseudanabaena cinerea</taxon>
    </lineage>
</organism>
<keyword evidence="2" id="KW-0605">Phycobilisome</keyword>
<name>A0A926UX47_9CYAN</name>
<evidence type="ECO:0000256" key="3">
    <source>
        <dbReference type="SAM" id="Coils"/>
    </source>
</evidence>
<keyword evidence="3" id="KW-0175">Coiled coil</keyword>
<comment type="caution">
    <text evidence="4">The sequence shown here is derived from an EMBL/GenBank/DDBJ whole genome shotgun (WGS) entry which is preliminary data.</text>
</comment>
<dbReference type="RefSeq" id="WP_190353221.1">
    <property type="nucleotide sequence ID" value="NZ_JACJPY010000146.1"/>
</dbReference>
<reference evidence="4" key="2">
    <citation type="submission" date="2020-08" db="EMBL/GenBank/DDBJ databases">
        <authorList>
            <person name="Chen M."/>
            <person name="Teng W."/>
            <person name="Zhao L."/>
            <person name="Hu C."/>
            <person name="Zhou Y."/>
            <person name="Han B."/>
            <person name="Song L."/>
            <person name="Shu W."/>
        </authorList>
    </citation>
    <scope>NUCLEOTIDE SEQUENCE</scope>
    <source>
        <strain evidence="4">FACHB-1277</strain>
    </source>
</reference>